<dbReference type="RefSeq" id="WP_041953327.1">
    <property type="nucleotide sequence ID" value="NZ_CP009761.1"/>
</dbReference>
<protein>
    <submittedName>
        <fullName evidence="1">Uncharacterized protein</fullName>
    </submittedName>
</protein>
<dbReference type="STRING" id="33033.NW74_00725"/>
<dbReference type="AlphaFoldDB" id="A0A0B4RZI7"/>
<reference evidence="1 2" key="1">
    <citation type="submission" date="2014-10" db="EMBL/GenBank/DDBJ databases">
        <title>Complete genome sequence of Parvimonas micra KCOM 1535 (= ChDC B708).</title>
        <authorList>
            <person name="Kook J.-K."/>
            <person name="Park S.-N."/>
            <person name="Lim Y.K."/>
            <person name="Roh H."/>
        </authorList>
    </citation>
    <scope>NUCLEOTIDE SEQUENCE [LARGE SCALE GENOMIC DNA]</scope>
    <source>
        <strain evidence="2">KCOM 1535 / ChDC B708</strain>
    </source>
</reference>
<evidence type="ECO:0000313" key="2">
    <source>
        <dbReference type="Proteomes" id="UP000031386"/>
    </source>
</evidence>
<evidence type="ECO:0000313" key="1">
    <source>
        <dbReference type="EMBL" id="AIZ35997.1"/>
    </source>
</evidence>
<proteinExistence type="predicted"/>
<name>A0A0B4RZI7_9FIRM</name>
<gene>
    <name evidence="1" type="ORF">NW74_00725</name>
</gene>
<accession>A0A0B4RZI7</accession>
<organism evidence="1 2">
    <name type="scientific">Parvimonas micra</name>
    <dbReference type="NCBI Taxonomy" id="33033"/>
    <lineage>
        <taxon>Bacteria</taxon>
        <taxon>Bacillati</taxon>
        <taxon>Bacillota</taxon>
        <taxon>Tissierellia</taxon>
        <taxon>Tissierellales</taxon>
        <taxon>Peptoniphilaceae</taxon>
        <taxon>Parvimonas</taxon>
    </lineage>
</organism>
<sequence length="154" mass="18426">MNKILFLGVLILFGLVFLYLMFNPPRAKKYNLKRLNLNDDNNLNSEILGKELFVAKSSRKFLLPTEFELWTEIVLFEHCIVFKRNNKEKKLYFSEINEIEPMLINSFFVSGKYFGYIFRCKDNSIIVKSNNIEDLELFMEKLFDLFPKEMIREI</sequence>
<dbReference type="Proteomes" id="UP000031386">
    <property type="component" value="Chromosome"/>
</dbReference>
<dbReference type="OrthoDB" id="1752027at2"/>
<dbReference type="EMBL" id="CP009761">
    <property type="protein sequence ID" value="AIZ35997.1"/>
    <property type="molecule type" value="Genomic_DNA"/>
</dbReference>
<keyword evidence="2" id="KW-1185">Reference proteome</keyword>
<dbReference type="KEGG" id="pmic:NW74_00725"/>